<dbReference type="PANTHER" id="PTHR21621">
    <property type="entry name" value="RIBOSOMAL PROTEIN S6 MODIFICATION PROTEIN"/>
    <property type="match status" value="1"/>
</dbReference>
<evidence type="ECO:0000313" key="3">
    <source>
        <dbReference type="EMBL" id="GAA2870400.1"/>
    </source>
</evidence>
<accession>A0ABN3VXW9</accession>
<dbReference type="InterPro" id="IPR048936">
    <property type="entry name" value="MvdD-like_ATPgrasp"/>
</dbReference>
<proteinExistence type="predicted"/>
<dbReference type="EMBL" id="BAAAVI010000019">
    <property type="protein sequence ID" value="GAA2870400.1"/>
    <property type="molecule type" value="Genomic_DNA"/>
</dbReference>
<dbReference type="Proteomes" id="UP001500831">
    <property type="component" value="Unassembled WGS sequence"/>
</dbReference>
<sequence>MPSPHVLVLTYDLKDDAHAARVCELLSERGARVTVFSPEHFQSTSRVDLRYVDGAVRRRLHTNGEILDLDALTALWWRRPTPIVPDPALTDEAIARYTVKECHSLLAGLWEHLRCPQLPARESTFRRAGHKPYQLALAAELGFRIPETVITTSEEAFLDFHDRHDGRIVTKPLDIPWVEGVGGGITVSRACEPVTARDLAHTDALRFCPVIVQEQIPKRVELRVTVVGRQIFAAEIHSQVSNRARLDWRRYDTHVTPHRIHRLPDEVAARCLALTDRLGLRYGAMDLIVTPDGRYVFLEINPNGQWLWIEHLTGLPISEAVRDILLEGA</sequence>
<dbReference type="InterPro" id="IPR011761">
    <property type="entry name" value="ATP-grasp"/>
</dbReference>
<dbReference type="PROSITE" id="PS50975">
    <property type="entry name" value="ATP_GRASP"/>
    <property type="match status" value="1"/>
</dbReference>
<comment type="caution">
    <text evidence="3">The sequence shown here is derived from an EMBL/GenBank/DDBJ whole genome shotgun (WGS) entry which is preliminary data.</text>
</comment>
<dbReference type="PANTHER" id="PTHR21621:SF0">
    <property type="entry name" value="BETA-CITRYLGLUTAMATE SYNTHASE B-RELATED"/>
    <property type="match status" value="1"/>
</dbReference>
<organism evidence="3 4">
    <name type="scientific">Streptosporangium fragile</name>
    <dbReference type="NCBI Taxonomy" id="46186"/>
    <lineage>
        <taxon>Bacteria</taxon>
        <taxon>Bacillati</taxon>
        <taxon>Actinomycetota</taxon>
        <taxon>Actinomycetes</taxon>
        <taxon>Streptosporangiales</taxon>
        <taxon>Streptosporangiaceae</taxon>
        <taxon>Streptosporangium</taxon>
    </lineage>
</organism>
<keyword evidence="1" id="KW-0067">ATP-binding</keyword>
<feature type="domain" description="ATP-grasp" evidence="2">
    <location>
        <begin position="135"/>
        <end position="326"/>
    </location>
</feature>
<dbReference type="Gene3D" id="3.30.470.20">
    <property type="entry name" value="ATP-grasp fold, B domain"/>
    <property type="match status" value="1"/>
</dbReference>
<reference evidence="3 4" key="1">
    <citation type="journal article" date="2019" name="Int. J. Syst. Evol. Microbiol.">
        <title>The Global Catalogue of Microorganisms (GCM) 10K type strain sequencing project: providing services to taxonomists for standard genome sequencing and annotation.</title>
        <authorList>
            <consortium name="The Broad Institute Genomics Platform"/>
            <consortium name="The Broad Institute Genome Sequencing Center for Infectious Disease"/>
            <person name="Wu L."/>
            <person name="Ma J."/>
        </authorList>
    </citation>
    <scope>NUCLEOTIDE SEQUENCE [LARGE SCALE GENOMIC DNA]</scope>
    <source>
        <strain evidence="3 4">JCM 6242</strain>
    </source>
</reference>
<dbReference type="SUPFAM" id="SSF56059">
    <property type="entry name" value="Glutathione synthetase ATP-binding domain-like"/>
    <property type="match status" value="1"/>
</dbReference>
<keyword evidence="4" id="KW-1185">Reference proteome</keyword>
<dbReference type="Pfam" id="PF21068">
    <property type="entry name" value="ATPgraspMvdD"/>
    <property type="match status" value="1"/>
</dbReference>
<dbReference type="RefSeq" id="WP_344971737.1">
    <property type="nucleotide sequence ID" value="NZ_BAAAVI010000019.1"/>
</dbReference>
<name>A0ABN3VXW9_9ACTN</name>
<evidence type="ECO:0000259" key="2">
    <source>
        <dbReference type="PROSITE" id="PS50975"/>
    </source>
</evidence>
<keyword evidence="1" id="KW-0547">Nucleotide-binding</keyword>
<evidence type="ECO:0000256" key="1">
    <source>
        <dbReference type="PROSITE-ProRule" id="PRU00409"/>
    </source>
</evidence>
<gene>
    <name evidence="3" type="ORF">GCM10010517_30610</name>
</gene>
<evidence type="ECO:0000313" key="4">
    <source>
        <dbReference type="Proteomes" id="UP001500831"/>
    </source>
</evidence>
<protein>
    <recommendedName>
        <fullName evidence="2">ATP-grasp domain-containing protein</fullName>
    </recommendedName>
</protein>